<dbReference type="EnsemblPlants" id="QL04p059777:mrna">
    <property type="protein sequence ID" value="QL04p059777:mrna"/>
    <property type="gene ID" value="QL04p059777"/>
</dbReference>
<accession>A0A7N2LGJ2</accession>
<reference evidence="1 2" key="1">
    <citation type="journal article" date="2016" name="G3 (Bethesda)">
        <title>First Draft Assembly and Annotation of the Genome of a California Endemic Oak Quercus lobata Nee (Fagaceae).</title>
        <authorList>
            <person name="Sork V.L."/>
            <person name="Fitz-Gibbon S.T."/>
            <person name="Puiu D."/>
            <person name="Crepeau M."/>
            <person name="Gugger P.F."/>
            <person name="Sherman R."/>
            <person name="Stevens K."/>
            <person name="Langley C.H."/>
            <person name="Pellegrini M."/>
            <person name="Salzberg S.L."/>
        </authorList>
    </citation>
    <scope>NUCLEOTIDE SEQUENCE [LARGE SCALE GENOMIC DNA]</scope>
    <source>
        <strain evidence="1 2">cv. SW786</strain>
    </source>
</reference>
<dbReference type="SUPFAM" id="SSF56219">
    <property type="entry name" value="DNase I-like"/>
    <property type="match status" value="1"/>
</dbReference>
<keyword evidence="2" id="KW-1185">Reference proteome</keyword>
<dbReference type="EMBL" id="LRBV02000004">
    <property type="status" value="NOT_ANNOTATED_CDS"/>
    <property type="molecule type" value="Genomic_DNA"/>
</dbReference>
<protein>
    <submittedName>
        <fullName evidence="1">Uncharacterized protein</fullName>
    </submittedName>
</protein>
<dbReference type="InterPro" id="IPR036691">
    <property type="entry name" value="Endo/exonu/phosph_ase_sf"/>
</dbReference>
<dbReference type="InParanoid" id="A0A7N2LGJ2"/>
<proteinExistence type="predicted"/>
<dbReference type="Gramene" id="QL04p059777:mrna">
    <property type="protein sequence ID" value="QL04p059777:mrna"/>
    <property type="gene ID" value="QL04p059777"/>
</dbReference>
<organism evidence="1 2">
    <name type="scientific">Quercus lobata</name>
    <name type="common">Valley oak</name>
    <dbReference type="NCBI Taxonomy" id="97700"/>
    <lineage>
        <taxon>Eukaryota</taxon>
        <taxon>Viridiplantae</taxon>
        <taxon>Streptophyta</taxon>
        <taxon>Embryophyta</taxon>
        <taxon>Tracheophyta</taxon>
        <taxon>Spermatophyta</taxon>
        <taxon>Magnoliopsida</taxon>
        <taxon>eudicotyledons</taxon>
        <taxon>Gunneridae</taxon>
        <taxon>Pentapetalae</taxon>
        <taxon>rosids</taxon>
        <taxon>fabids</taxon>
        <taxon>Fagales</taxon>
        <taxon>Fagaceae</taxon>
        <taxon>Quercus</taxon>
    </lineage>
</organism>
<dbReference type="Gene3D" id="3.60.10.10">
    <property type="entry name" value="Endonuclease/exonuclease/phosphatase"/>
    <property type="match status" value="1"/>
</dbReference>
<evidence type="ECO:0000313" key="2">
    <source>
        <dbReference type="Proteomes" id="UP000594261"/>
    </source>
</evidence>
<dbReference type="Proteomes" id="UP000594261">
    <property type="component" value="Chromosome 4"/>
</dbReference>
<dbReference type="AlphaFoldDB" id="A0A7N2LGJ2"/>
<reference evidence="1" key="2">
    <citation type="submission" date="2021-01" db="UniProtKB">
        <authorList>
            <consortium name="EnsemblPlants"/>
        </authorList>
    </citation>
    <scope>IDENTIFICATION</scope>
</reference>
<evidence type="ECO:0000313" key="1">
    <source>
        <dbReference type="EnsemblPlants" id="QL04p059777:mrna"/>
    </source>
</evidence>
<sequence length="597" mass="68142">MQKLIRVHQSISLSLSPLLAFLTSAIEPLTLPILWSLPQLNLLRSHVEATKALMQARLKPVQQPFIKEKVKDGIVKNIAELLSDNSCTQEHRWWPKPPMNHYQRLVLRVGREGSAITNSDSDFEATYLLGPTIRELVEDLDKSWGNSKDWILQLRDGGQIVLPLSLYQSPDCMSVCLSLEGECVLSNASITNERQRGSWANEGEGLVESSYVVPGSKNENWEFDERLRFFERGDEPLVVVPLATEGLLELVSSHVKEIGCKESGDNCQLSQWVTNRIKAFKKFVDTSLEGGDFNVVRFPFERLGSNSFTAAMREFSNFISEQGLIDLPLQGGTFTWLNSREVASKARLDRFLFLQIGRISFLQFPKDGCLGFARIIFQLSLRVDLSREGVGRLDLRICGLRMRVLWIGFDLDRIKKLWKDLSVLENMEDSRGLSAEETVEVGSISDELEKATLLEEICWRQKSRVLCVREGDRNTKIFHRIANSHRRVNSIDRLMMDWELSSDPTAIADCISQFYRQLYFEDVAHKLVLDDVDFSSISVEDASWLDRPFEEEEVFGVINDFNGDKAPSSDGFSMAFFQFCWCVLKIKIMAVFHNFHT</sequence>
<name>A0A7N2LGJ2_QUELO</name>